<evidence type="ECO:0000313" key="3">
    <source>
        <dbReference type="Proteomes" id="UP001375240"/>
    </source>
</evidence>
<dbReference type="Proteomes" id="UP001375240">
    <property type="component" value="Unassembled WGS sequence"/>
</dbReference>
<feature type="signal peptide" evidence="1">
    <location>
        <begin position="1"/>
        <end position="18"/>
    </location>
</feature>
<organism evidence="2 3">
    <name type="scientific">Orbilia brochopaga</name>
    <dbReference type="NCBI Taxonomy" id="3140254"/>
    <lineage>
        <taxon>Eukaryota</taxon>
        <taxon>Fungi</taxon>
        <taxon>Dikarya</taxon>
        <taxon>Ascomycota</taxon>
        <taxon>Pezizomycotina</taxon>
        <taxon>Orbiliomycetes</taxon>
        <taxon>Orbiliales</taxon>
        <taxon>Orbiliaceae</taxon>
        <taxon>Orbilia</taxon>
    </lineage>
</organism>
<keyword evidence="1" id="KW-0732">Signal</keyword>
<protein>
    <submittedName>
        <fullName evidence="2">Uncharacterized protein</fullName>
    </submittedName>
</protein>
<reference evidence="2 3" key="1">
    <citation type="submission" date="2019-10" db="EMBL/GenBank/DDBJ databases">
        <authorList>
            <person name="Palmer J.M."/>
        </authorList>
    </citation>
    <scope>NUCLEOTIDE SEQUENCE [LARGE SCALE GENOMIC DNA]</scope>
    <source>
        <strain evidence="2 3">TWF696</strain>
    </source>
</reference>
<evidence type="ECO:0000256" key="1">
    <source>
        <dbReference type="SAM" id="SignalP"/>
    </source>
</evidence>
<gene>
    <name evidence="2" type="ORF">TWF696_004609</name>
</gene>
<feature type="chain" id="PRO_5043676231" evidence="1">
    <location>
        <begin position="19"/>
        <end position="288"/>
    </location>
</feature>
<comment type="caution">
    <text evidence="2">The sequence shown here is derived from an EMBL/GenBank/DDBJ whole genome shotgun (WGS) entry which is preliminary data.</text>
</comment>
<keyword evidence="3" id="KW-1185">Reference proteome</keyword>
<proteinExistence type="predicted"/>
<name>A0AAV9V919_9PEZI</name>
<evidence type="ECO:0000313" key="2">
    <source>
        <dbReference type="EMBL" id="KAK6355510.1"/>
    </source>
</evidence>
<sequence>MLILGILAIWLSLRGVNGLAIPDEVVEFGTDGTLQMTKRALPGGYYAMELGWSHKSRFHPDHVDPETGQKRSLAKRQADLLAELTDEDRKWFTDNFFYDCGRGRRTSTVPEAFAASRAIELDQDRHDLPGWSVAGIFTLGNQLNDPKKWADCTNIHCLSASPKASGLQLCPLKKNVPFTYGFSISRETVSQHLRYLTSVCSHKGSKNQWASNYWAAEFSWSPKQKEYDNMVIRASSGYCRDWLGPVCRSTDDRSHSQCLALKKLYGINWTEPTPTKATPGSFDDITRD</sequence>
<dbReference type="EMBL" id="JAVHNQ010000002">
    <property type="protein sequence ID" value="KAK6355510.1"/>
    <property type="molecule type" value="Genomic_DNA"/>
</dbReference>
<accession>A0AAV9V919</accession>
<dbReference type="AlphaFoldDB" id="A0AAV9V919"/>